<reference evidence="1" key="2">
    <citation type="submission" date="2020-11" db="EMBL/GenBank/DDBJ databases">
        <authorList>
            <person name="McCartney M.A."/>
            <person name="Auch B."/>
            <person name="Kono T."/>
            <person name="Mallez S."/>
            <person name="Becker A."/>
            <person name="Gohl D.M."/>
            <person name="Silverstein K.A.T."/>
            <person name="Koren S."/>
            <person name="Bechman K.B."/>
            <person name="Herman A."/>
            <person name="Abrahante J.E."/>
            <person name="Garbe J."/>
        </authorList>
    </citation>
    <scope>NUCLEOTIDE SEQUENCE</scope>
    <source>
        <strain evidence="1">Duluth1</strain>
        <tissue evidence="1">Whole animal</tissue>
    </source>
</reference>
<dbReference type="AlphaFoldDB" id="A0A9D4GGX8"/>
<proteinExistence type="predicted"/>
<reference evidence="1" key="1">
    <citation type="journal article" date="2019" name="bioRxiv">
        <title>The Genome of the Zebra Mussel, Dreissena polymorpha: A Resource for Invasive Species Research.</title>
        <authorList>
            <person name="McCartney M.A."/>
            <person name="Auch B."/>
            <person name="Kono T."/>
            <person name="Mallez S."/>
            <person name="Zhang Y."/>
            <person name="Obille A."/>
            <person name="Becker A."/>
            <person name="Abrahante J.E."/>
            <person name="Garbe J."/>
            <person name="Badalamenti J.P."/>
            <person name="Herman A."/>
            <person name="Mangelson H."/>
            <person name="Liachko I."/>
            <person name="Sullivan S."/>
            <person name="Sone E.D."/>
            <person name="Koren S."/>
            <person name="Silverstein K.A.T."/>
            <person name="Beckman K.B."/>
            <person name="Gohl D.M."/>
        </authorList>
    </citation>
    <scope>NUCLEOTIDE SEQUENCE</scope>
    <source>
        <strain evidence="1">Duluth1</strain>
        <tissue evidence="1">Whole animal</tissue>
    </source>
</reference>
<sequence>MIQRSAARYILNDYGYTSSVSDMISALNWKTLEYRRRQATLVMFFKIRNDLVAVDLHHLIPTRNLNYLIPHSKTNYHLNSFSQGYQAMERSTNQYTIQPQPTDLCQSVEFPPALNPLLLFLTLAFL</sequence>
<evidence type="ECO:0000313" key="1">
    <source>
        <dbReference type="EMBL" id="KAH3817171.1"/>
    </source>
</evidence>
<comment type="caution">
    <text evidence="1">The sequence shown here is derived from an EMBL/GenBank/DDBJ whole genome shotgun (WGS) entry which is preliminary data.</text>
</comment>
<dbReference type="EMBL" id="JAIWYP010000005">
    <property type="protein sequence ID" value="KAH3817171.1"/>
    <property type="molecule type" value="Genomic_DNA"/>
</dbReference>
<keyword evidence="2" id="KW-1185">Reference proteome</keyword>
<protein>
    <submittedName>
        <fullName evidence="1">Uncharacterized protein</fullName>
    </submittedName>
</protein>
<name>A0A9D4GGX8_DREPO</name>
<dbReference type="Proteomes" id="UP000828390">
    <property type="component" value="Unassembled WGS sequence"/>
</dbReference>
<gene>
    <name evidence="1" type="ORF">DPMN_118701</name>
</gene>
<accession>A0A9D4GGX8</accession>
<evidence type="ECO:0000313" key="2">
    <source>
        <dbReference type="Proteomes" id="UP000828390"/>
    </source>
</evidence>
<organism evidence="1 2">
    <name type="scientific">Dreissena polymorpha</name>
    <name type="common">Zebra mussel</name>
    <name type="synonym">Mytilus polymorpha</name>
    <dbReference type="NCBI Taxonomy" id="45954"/>
    <lineage>
        <taxon>Eukaryota</taxon>
        <taxon>Metazoa</taxon>
        <taxon>Spiralia</taxon>
        <taxon>Lophotrochozoa</taxon>
        <taxon>Mollusca</taxon>
        <taxon>Bivalvia</taxon>
        <taxon>Autobranchia</taxon>
        <taxon>Heteroconchia</taxon>
        <taxon>Euheterodonta</taxon>
        <taxon>Imparidentia</taxon>
        <taxon>Neoheterodontei</taxon>
        <taxon>Myida</taxon>
        <taxon>Dreissenoidea</taxon>
        <taxon>Dreissenidae</taxon>
        <taxon>Dreissena</taxon>
    </lineage>
</organism>